<proteinExistence type="predicted"/>
<organism evidence="2 3">
    <name type="scientific">Pseudonocardia oroxyli</name>
    <dbReference type="NCBI Taxonomy" id="366584"/>
    <lineage>
        <taxon>Bacteria</taxon>
        <taxon>Bacillati</taxon>
        <taxon>Actinomycetota</taxon>
        <taxon>Actinomycetes</taxon>
        <taxon>Pseudonocardiales</taxon>
        <taxon>Pseudonocardiaceae</taxon>
        <taxon>Pseudonocardia</taxon>
    </lineage>
</organism>
<dbReference type="SUPFAM" id="SSF55729">
    <property type="entry name" value="Acyl-CoA N-acyltransferases (Nat)"/>
    <property type="match status" value="1"/>
</dbReference>
<gene>
    <name evidence="2" type="ORF">SAMN05216377_10547</name>
</gene>
<dbReference type="RefSeq" id="WP_093080284.1">
    <property type="nucleotide sequence ID" value="NZ_FNBE01000005.1"/>
</dbReference>
<evidence type="ECO:0000313" key="3">
    <source>
        <dbReference type="Proteomes" id="UP000198967"/>
    </source>
</evidence>
<dbReference type="Proteomes" id="UP000198967">
    <property type="component" value="Unassembled WGS sequence"/>
</dbReference>
<protein>
    <submittedName>
        <fullName evidence="2">Acetyltransferase (GNAT) family protein</fullName>
    </submittedName>
</protein>
<keyword evidence="2" id="KW-0808">Transferase</keyword>
<sequence>MATDGVRLCRRSDRDQLTHLVNAHAQAVVPGLAISVNAVLSQLENEPGEFLVEPWVEDRVMLAVERRGRITAAAYLVRYGSGEHVGQALRGVGEIRWLLFRPDSAATGRVVAEAALATMRRWGVRRVRVDGTLPGPGVYGLPEQWPHVRGLVEDLGFVRGERHEIVLLGAVKDLRRTADPRRYRVDRTLGVSGTRLTARLGDVSVGYIEVDTAIAGVGRVSGTWADIGNLVVAPEHRRTGVGRRLIAEAAEWLHLARVDRLLAYAAPEDVAMLGLLEGTGFVRLTETAREWSIEL</sequence>
<dbReference type="InterPro" id="IPR000182">
    <property type="entry name" value="GNAT_dom"/>
</dbReference>
<name>A0A1G7LCQ5_PSEOR</name>
<dbReference type="Pfam" id="PF00583">
    <property type="entry name" value="Acetyltransf_1"/>
    <property type="match status" value="1"/>
</dbReference>
<dbReference type="AlphaFoldDB" id="A0A1G7LCQ5"/>
<dbReference type="InterPro" id="IPR016181">
    <property type="entry name" value="Acyl_CoA_acyltransferase"/>
</dbReference>
<evidence type="ECO:0000259" key="1">
    <source>
        <dbReference type="PROSITE" id="PS51186"/>
    </source>
</evidence>
<dbReference type="CDD" id="cd04301">
    <property type="entry name" value="NAT_SF"/>
    <property type="match status" value="1"/>
</dbReference>
<feature type="domain" description="N-acetyltransferase" evidence="1">
    <location>
        <begin position="158"/>
        <end position="295"/>
    </location>
</feature>
<dbReference type="Gene3D" id="3.40.630.30">
    <property type="match status" value="1"/>
</dbReference>
<accession>A0A1G7LCQ5</accession>
<dbReference type="STRING" id="366584.SAMN05216377_10547"/>
<reference evidence="2 3" key="1">
    <citation type="submission" date="2016-10" db="EMBL/GenBank/DDBJ databases">
        <authorList>
            <person name="de Groot N.N."/>
        </authorList>
    </citation>
    <scope>NUCLEOTIDE SEQUENCE [LARGE SCALE GENOMIC DNA]</scope>
    <source>
        <strain evidence="2 3">CGMCC 4.3143</strain>
    </source>
</reference>
<dbReference type="EMBL" id="FNBE01000005">
    <property type="protein sequence ID" value="SDF47181.1"/>
    <property type="molecule type" value="Genomic_DNA"/>
</dbReference>
<dbReference type="GO" id="GO:0016747">
    <property type="term" value="F:acyltransferase activity, transferring groups other than amino-acyl groups"/>
    <property type="evidence" value="ECO:0007669"/>
    <property type="project" value="InterPro"/>
</dbReference>
<keyword evidence="3" id="KW-1185">Reference proteome</keyword>
<dbReference type="PROSITE" id="PS51186">
    <property type="entry name" value="GNAT"/>
    <property type="match status" value="1"/>
</dbReference>
<evidence type="ECO:0000313" key="2">
    <source>
        <dbReference type="EMBL" id="SDF47181.1"/>
    </source>
</evidence>
<dbReference type="OrthoDB" id="4565089at2"/>